<evidence type="ECO:0000313" key="2">
    <source>
        <dbReference type="Proteomes" id="UP001164929"/>
    </source>
</evidence>
<dbReference type="Proteomes" id="UP001164929">
    <property type="component" value="Chromosome 5"/>
</dbReference>
<protein>
    <submittedName>
        <fullName evidence="1">Uncharacterized protein</fullName>
    </submittedName>
</protein>
<accession>A0AAD6QW51</accession>
<organism evidence="1 2">
    <name type="scientific">Populus alba x Populus x berolinensis</name>
    <dbReference type="NCBI Taxonomy" id="444605"/>
    <lineage>
        <taxon>Eukaryota</taxon>
        <taxon>Viridiplantae</taxon>
        <taxon>Streptophyta</taxon>
        <taxon>Embryophyta</taxon>
        <taxon>Tracheophyta</taxon>
        <taxon>Spermatophyta</taxon>
        <taxon>Magnoliopsida</taxon>
        <taxon>eudicotyledons</taxon>
        <taxon>Gunneridae</taxon>
        <taxon>Pentapetalae</taxon>
        <taxon>rosids</taxon>
        <taxon>fabids</taxon>
        <taxon>Malpighiales</taxon>
        <taxon>Salicaceae</taxon>
        <taxon>Saliceae</taxon>
        <taxon>Populus</taxon>
    </lineage>
</organism>
<gene>
    <name evidence="1" type="ORF">NC653_014117</name>
</gene>
<dbReference type="AlphaFoldDB" id="A0AAD6QW51"/>
<keyword evidence="2" id="KW-1185">Reference proteome</keyword>
<proteinExistence type="predicted"/>
<sequence>MLDIEAKIGIIEKENNELLKKVSSLSDEITSGKRAKQQVQPQTDKEKNIDTSYQGIYKHFVEIMRSLQVAAVSVVGSCCANGWKAF</sequence>
<dbReference type="EMBL" id="JAQIZT010000005">
    <property type="protein sequence ID" value="KAJ6997780.1"/>
    <property type="molecule type" value="Genomic_DNA"/>
</dbReference>
<comment type="caution">
    <text evidence="1">The sequence shown here is derived from an EMBL/GenBank/DDBJ whole genome shotgun (WGS) entry which is preliminary data.</text>
</comment>
<name>A0AAD6QW51_9ROSI</name>
<reference evidence="1" key="1">
    <citation type="journal article" date="2023" name="Mol. Ecol. Resour.">
        <title>Chromosome-level genome assembly of a triploid poplar Populus alba 'Berolinensis'.</title>
        <authorList>
            <person name="Chen S."/>
            <person name="Yu Y."/>
            <person name="Wang X."/>
            <person name="Wang S."/>
            <person name="Zhang T."/>
            <person name="Zhou Y."/>
            <person name="He R."/>
            <person name="Meng N."/>
            <person name="Wang Y."/>
            <person name="Liu W."/>
            <person name="Liu Z."/>
            <person name="Liu J."/>
            <person name="Guo Q."/>
            <person name="Huang H."/>
            <person name="Sederoff R.R."/>
            <person name="Wang G."/>
            <person name="Qu G."/>
            <person name="Chen S."/>
        </authorList>
    </citation>
    <scope>NUCLEOTIDE SEQUENCE</scope>
    <source>
        <strain evidence="1">SC-2020</strain>
    </source>
</reference>
<evidence type="ECO:0000313" key="1">
    <source>
        <dbReference type="EMBL" id="KAJ6997780.1"/>
    </source>
</evidence>